<dbReference type="InterPro" id="IPR036565">
    <property type="entry name" value="Mur-like_cat_sf"/>
</dbReference>
<organism evidence="25 26">
    <name type="scientific">Parapedobacter koreensis</name>
    <dbReference type="NCBI Taxonomy" id="332977"/>
    <lineage>
        <taxon>Bacteria</taxon>
        <taxon>Pseudomonadati</taxon>
        <taxon>Bacteroidota</taxon>
        <taxon>Sphingobacteriia</taxon>
        <taxon>Sphingobacteriales</taxon>
        <taxon>Sphingobacteriaceae</taxon>
        <taxon>Parapedobacter</taxon>
    </lineage>
</organism>
<comment type="catalytic activity">
    <reaction evidence="19">
        <text>10-formyltetrahydrofolyl-(gamma-L-Glu)(n) + L-glutamate + ATP = 10-formyltetrahydrofolyl-(gamma-L-Glu)(n+1) + ADP + phosphate + H(+)</text>
        <dbReference type="Rhea" id="RHEA:51904"/>
        <dbReference type="Rhea" id="RHEA-COMP:13088"/>
        <dbReference type="Rhea" id="RHEA-COMP:14300"/>
        <dbReference type="ChEBI" id="CHEBI:15378"/>
        <dbReference type="ChEBI" id="CHEBI:29985"/>
        <dbReference type="ChEBI" id="CHEBI:30616"/>
        <dbReference type="ChEBI" id="CHEBI:43474"/>
        <dbReference type="ChEBI" id="CHEBI:134413"/>
        <dbReference type="ChEBI" id="CHEBI:456216"/>
        <dbReference type="EC" id="6.3.2.17"/>
    </reaction>
</comment>
<evidence type="ECO:0000256" key="8">
    <source>
        <dbReference type="ARBA" id="ARBA00019357"/>
    </source>
</evidence>
<comment type="cofactor">
    <cofactor evidence="1">
        <name>Mg(2+)</name>
        <dbReference type="ChEBI" id="CHEBI:18420"/>
    </cofactor>
</comment>
<keyword evidence="9 22" id="KW-0436">Ligase</keyword>
<dbReference type="PIRSF" id="PIRSF001563">
    <property type="entry name" value="Folylpolyglu_synth"/>
    <property type="match status" value="1"/>
</dbReference>
<evidence type="ECO:0000256" key="7">
    <source>
        <dbReference type="ARBA" id="ARBA00013025"/>
    </source>
</evidence>
<protein>
    <recommendedName>
        <fullName evidence="8">Dihydrofolate synthase/folylpolyglutamate synthase</fullName>
        <ecNumber evidence="6">6.3.2.12</ecNumber>
        <ecNumber evidence="7">6.3.2.17</ecNumber>
    </recommendedName>
    <alternativeName>
        <fullName evidence="17">Folylpoly-gamma-glutamate synthetase-dihydrofolate synthetase</fullName>
    </alternativeName>
    <alternativeName>
        <fullName evidence="15">Folylpolyglutamate synthetase</fullName>
    </alternativeName>
    <alternativeName>
        <fullName evidence="16">Tetrahydrofolylpolyglutamate synthase</fullName>
    </alternativeName>
</protein>
<dbReference type="GO" id="GO:0004326">
    <property type="term" value="F:tetrahydrofolylpolyglutamate synthase activity"/>
    <property type="evidence" value="ECO:0007669"/>
    <property type="project" value="UniProtKB-EC"/>
</dbReference>
<evidence type="ECO:0000256" key="1">
    <source>
        <dbReference type="ARBA" id="ARBA00001946"/>
    </source>
</evidence>
<evidence type="ECO:0000256" key="16">
    <source>
        <dbReference type="ARBA" id="ARBA00030592"/>
    </source>
</evidence>
<name>A0A1H7IZE5_9SPHI</name>
<gene>
    <name evidence="25" type="ORF">SAMN05421740_102411</name>
</gene>
<keyword evidence="14" id="KW-0289">Folate biosynthesis</keyword>
<dbReference type="STRING" id="332977.SAMN05421740_102411"/>
<evidence type="ECO:0000256" key="5">
    <source>
        <dbReference type="ARBA" id="ARBA00008276"/>
    </source>
</evidence>
<dbReference type="InterPro" id="IPR001645">
    <property type="entry name" value="Folylpolyglutamate_synth"/>
</dbReference>
<accession>A0A1H7IZE5</accession>
<dbReference type="GO" id="GO:0046872">
    <property type="term" value="F:metal ion binding"/>
    <property type="evidence" value="ECO:0007669"/>
    <property type="project" value="UniProtKB-KW"/>
</dbReference>
<dbReference type="PANTHER" id="PTHR11136">
    <property type="entry name" value="FOLYLPOLYGLUTAMATE SYNTHASE-RELATED"/>
    <property type="match status" value="1"/>
</dbReference>
<reference evidence="26" key="1">
    <citation type="submission" date="2016-10" db="EMBL/GenBank/DDBJ databases">
        <authorList>
            <person name="Varghese N."/>
            <person name="Submissions S."/>
        </authorList>
    </citation>
    <scope>NUCLEOTIDE SEQUENCE [LARGE SCALE GENOMIC DNA]</scope>
    <source>
        <strain evidence="26">Jip14</strain>
    </source>
</reference>
<evidence type="ECO:0000256" key="18">
    <source>
        <dbReference type="ARBA" id="ARBA00047493"/>
    </source>
</evidence>
<evidence type="ECO:0000256" key="9">
    <source>
        <dbReference type="ARBA" id="ARBA00022598"/>
    </source>
</evidence>
<evidence type="ECO:0000259" key="24">
    <source>
        <dbReference type="Pfam" id="PF08245"/>
    </source>
</evidence>
<dbReference type="SUPFAM" id="SSF53244">
    <property type="entry name" value="MurD-like peptide ligases, peptide-binding domain"/>
    <property type="match status" value="1"/>
</dbReference>
<evidence type="ECO:0000313" key="26">
    <source>
        <dbReference type="Proteomes" id="UP000198916"/>
    </source>
</evidence>
<proteinExistence type="inferred from homology"/>
<evidence type="ECO:0000256" key="17">
    <source>
        <dbReference type="ARBA" id="ARBA00032510"/>
    </source>
</evidence>
<evidence type="ECO:0000313" key="25">
    <source>
        <dbReference type="EMBL" id="SEK67768.1"/>
    </source>
</evidence>
<evidence type="ECO:0000256" key="10">
    <source>
        <dbReference type="ARBA" id="ARBA00022723"/>
    </source>
</evidence>
<dbReference type="Pfam" id="PF02875">
    <property type="entry name" value="Mur_ligase_C"/>
    <property type="match status" value="1"/>
</dbReference>
<evidence type="ECO:0000256" key="21">
    <source>
        <dbReference type="ARBA" id="ARBA00049161"/>
    </source>
</evidence>
<comment type="pathway">
    <text evidence="4">Cofactor biosynthesis; tetrahydrofolylpolyglutamate biosynthesis.</text>
</comment>
<dbReference type="Gene3D" id="3.90.190.20">
    <property type="entry name" value="Mur ligase, C-terminal domain"/>
    <property type="match status" value="1"/>
</dbReference>
<dbReference type="GO" id="GO:0046656">
    <property type="term" value="P:folic acid biosynthetic process"/>
    <property type="evidence" value="ECO:0007669"/>
    <property type="project" value="UniProtKB-KW"/>
</dbReference>
<dbReference type="AlphaFoldDB" id="A0A1H7IZE5"/>
<evidence type="ECO:0000256" key="13">
    <source>
        <dbReference type="ARBA" id="ARBA00022842"/>
    </source>
</evidence>
<dbReference type="PANTHER" id="PTHR11136:SF0">
    <property type="entry name" value="DIHYDROFOLATE SYNTHETASE-RELATED"/>
    <property type="match status" value="1"/>
</dbReference>
<dbReference type="Gene3D" id="3.40.1190.10">
    <property type="entry name" value="Mur-like, catalytic domain"/>
    <property type="match status" value="1"/>
</dbReference>
<evidence type="ECO:0000256" key="6">
    <source>
        <dbReference type="ARBA" id="ARBA00013023"/>
    </source>
</evidence>
<keyword evidence="13" id="KW-0460">Magnesium</keyword>
<dbReference type="OrthoDB" id="9809356at2"/>
<feature type="domain" description="Mur ligase C-terminal" evidence="23">
    <location>
        <begin position="303"/>
        <end position="420"/>
    </location>
</feature>
<dbReference type="GO" id="GO:0005737">
    <property type="term" value="C:cytoplasm"/>
    <property type="evidence" value="ECO:0007669"/>
    <property type="project" value="TreeGrafter"/>
</dbReference>
<dbReference type="RefSeq" id="WP_090603591.1">
    <property type="nucleotide sequence ID" value="NZ_FNZR01000002.1"/>
</dbReference>
<dbReference type="NCBIfam" id="TIGR01499">
    <property type="entry name" value="folC"/>
    <property type="match status" value="1"/>
</dbReference>
<evidence type="ECO:0000256" key="2">
    <source>
        <dbReference type="ARBA" id="ARBA00002714"/>
    </source>
</evidence>
<dbReference type="InterPro" id="IPR013221">
    <property type="entry name" value="Mur_ligase_cen"/>
</dbReference>
<comment type="function">
    <text evidence="2">Functions in two distinct reactions of the de novo folate biosynthetic pathway. Catalyzes the addition of a glutamate residue to dihydropteroate (7,8-dihydropteroate or H2Pte) to form dihydrofolate (7,8-dihydrofolate monoglutamate or H2Pte-Glu). Also catalyzes successive additions of L-glutamate to tetrahydrofolate or 10-formyltetrahydrofolate or 5,10-methylenetetrahydrofolate, leading to folylpolyglutamate derivatives.</text>
</comment>
<keyword evidence="11 22" id="KW-0547">Nucleotide-binding</keyword>
<dbReference type="InterPro" id="IPR036615">
    <property type="entry name" value="Mur_ligase_C_dom_sf"/>
</dbReference>
<evidence type="ECO:0000259" key="23">
    <source>
        <dbReference type="Pfam" id="PF02875"/>
    </source>
</evidence>
<dbReference type="GO" id="GO:0005524">
    <property type="term" value="F:ATP binding"/>
    <property type="evidence" value="ECO:0007669"/>
    <property type="project" value="UniProtKB-KW"/>
</dbReference>
<evidence type="ECO:0000256" key="4">
    <source>
        <dbReference type="ARBA" id="ARBA00005150"/>
    </source>
</evidence>
<dbReference type="Pfam" id="PF08245">
    <property type="entry name" value="Mur_ligase_M"/>
    <property type="match status" value="1"/>
</dbReference>
<evidence type="ECO:0000256" key="11">
    <source>
        <dbReference type="ARBA" id="ARBA00022741"/>
    </source>
</evidence>
<feature type="domain" description="Mur ligase central" evidence="24">
    <location>
        <begin position="51"/>
        <end position="272"/>
    </location>
</feature>
<evidence type="ECO:0000256" key="15">
    <source>
        <dbReference type="ARBA" id="ARBA00030048"/>
    </source>
</evidence>
<dbReference type="EC" id="6.3.2.12" evidence="6"/>
<evidence type="ECO:0000256" key="3">
    <source>
        <dbReference type="ARBA" id="ARBA00004799"/>
    </source>
</evidence>
<comment type="catalytic activity">
    <reaction evidence="21">
        <text>7,8-dihydropteroate + L-glutamate + ATP = 7,8-dihydrofolate + ADP + phosphate + H(+)</text>
        <dbReference type="Rhea" id="RHEA:23584"/>
        <dbReference type="ChEBI" id="CHEBI:15378"/>
        <dbReference type="ChEBI" id="CHEBI:17839"/>
        <dbReference type="ChEBI" id="CHEBI:29985"/>
        <dbReference type="ChEBI" id="CHEBI:30616"/>
        <dbReference type="ChEBI" id="CHEBI:43474"/>
        <dbReference type="ChEBI" id="CHEBI:57451"/>
        <dbReference type="ChEBI" id="CHEBI:456216"/>
        <dbReference type="EC" id="6.3.2.12"/>
    </reaction>
</comment>
<sequence length="430" mass="47048">MQYNEAVEYLYARLPMFTRDGASAIKKDLTNTYRLCEALGNPHERFKSVHIAGTNGKGSTSHMLAAILQAAGYKTGLYTSPHLLDFRERIRVNGTMVAKEAVAGFVRDHQALMAAVEPSFFEVTVAMAFKCFADEQVDIAIVETGLGGRLDSTNIITPLLSIITNIGYDHTQLLGNTLQEIASEKAGIMKPGIPVVIGEWQAEVSGVFERFAAERGSRLAYASQLWQVTGMSKDSGLLYVDATHRSSTTGSIYALDLTGSYQVKNVATVLCAVDELRRAGFSITDAHIRHALARVQELTGLMGRWQTLSTNPLVICDTGHNLDGWREVLANIMATPHRDLHIVIGVMRDKDLDKMLPLLPKDARYYFSEVAMPRALPASELRATAMRYGLHGEAYGKVAEAVHAAREHAHPADLIFIGGSTFIVADALRG</sequence>
<dbReference type="FunFam" id="3.40.1190.10:FF:000011">
    <property type="entry name" value="Folylpolyglutamate synthase/dihydrofolate synthase"/>
    <property type="match status" value="1"/>
</dbReference>
<comment type="catalytic activity">
    <reaction evidence="20">
        <text>(6R)-5,10-methylenetetrahydrofolyl-(gamma-L-Glu)(n) + L-glutamate + ATP = (6R)-5,10-methylenetetrahydrofolyl-(gamma-L-Glu)(n+1) + ADP + phosphate + H(+)</text>
        <dbReference type="Rhea" id="RHEA:51912"/>
        <dbReference type="Rhea" id="RHEA-COMP:13257"/>
        <dbReference type="Rhea" id="RHEA-COMP:13258"/>
        <dbReference type="ChEBI" id="CHEBI:15378"/>
        <dbReference type="ChEBI" id="CHEBI:29985"/>
        <dbReference type="ChEBI" id="CHEBI:30616"/>
        <dbReference type="ChEBI" id="CHEBI:43474"/>
        <dbReference type="ChEBI" id="CHEBI:136572"/>
        <dbReference type="ChEBI" id="CHEBI:456216"/>
        <dbReference type="EC" id="6.3.2.17"/>
    </reaction>
</comment>
<dbReference type="EMBL" id="FNZR01000002">
    <property type="protein sequence ID" value="SEK67768.1"/>
    <property type="molecule type" value="Genomic_DNA"/>
</dbReference>
<keyword evidence="26" id="KW-1185">Reference proteome</keyword>
<comment type="pathway">
    <text evidence="3">Cofactor biosynthesis; tetrahydrofolate biosynthesis; 7,8-dihydrofolate from 2-amino-4-hydroxy-6-hydroxymethyl-7,8-dihydropteridine diphosphate and 4-aminobenzoate: step 2/2.</text>
</comment>
<dbReference type="InterPro" id="IPR004101">
    <property type="entry name" value="Mur_ligase_C"/>
</dbReference>
<dbReference type="GO" id="GO:0008841">
    <property type="term" value="F:dihydrofolate synthase activity"/>
    <property type="evidence" value="ECO:0007669"/>
    <property type="project" value="UniProtKB-EC"/>
</dbReference>
<keyword evidence="12 22" id="KW-0067">ATP-binding</keyword>
<evidence type="ECO:0000256" key="19">
    <source>
        <dbReference type="ARBA" id="ARBA00047808"/>
    </source>
</evidence>
<dbReference type="SUPFAM" id="SSF53623">
    <property type="entry name" value="MurD-like peptide ligases, catalytic domain"/>
    <property type="match status" value="1"/>
</dbReference>
<keyword evidence="10" id="KW-0479">Metal-binding</keyword>
<dbReference type="EC" id="6.3.2.17" evidence="7"/>
<evidence type="ECO:0000256" key="22">
    <source>
        <dbReference type="PIRNR" id="PIRNR001563"/>
    </source>
</evidence>
<comment type="catalytic activity">
    <reaction evidence="18">
        <text>(6S)-5,6,7,8-tetrahydrofolyl-(gamma-L-Glu)(n) + L-glutamate + ATP = (6S)-5,6,7,8-tetrahydrofolyl-(gamma-L-Glu)(n+1) + ADP + phosphate + H(+)</text>
        <dbReference type="Rhea" id="RHEA:10580"/>
        <dbReference type="Rhea" id="RHEA-COMP:14738"/>
        <dbReference type="Rhea" id="RHEA-COMP:14740"/>
        <dbReference type="ChEBI" id="CHEBI:15378"/>
        <dbReference type="ChEBI" id="CHEBI:29985"/>
        <dbReference type="ChEBI" id="CHEBI:30616"/>
        <dbReference type="ChEBI" id="CHEBI:43474"/>
        <dbReference type="ChEBI" id="CHEBI:141005"/>
        <dbReference type="ChEBI" id="CHEBI:456216"/>
        <dbReference type="EC" id="6.3.2.17"/>
    </reaction>
</comment>
<dbReference type="PROSITE" id="PS01012">
    <property type="entry name" value="FOLYLPOLYGLU_SYNT_2"/>
    <property type="match status" value="1"/>
</dbReference>
<evidence type="ECO:0000256" key="14">
    <source>
        <dbReference type="ARBA" id="ARBA00022909"/>
    </source>
</evidence>
<dbReference type="Proteomes" id="UP000198916">
    <property type="component" value="Unassembled WGS sequence"/>
</dbReference>
<evidence type="ECO:0000256" key="12">
    <source>
        <dbReference type="ARBA" id="ARBA00022840"/>
    </source>
</evidence>
<comment type="similarity">
    <text evidence="5 22">Belongs to the folylpolyglutamate synthase family.</text>
</comment>
<evidence type="ECO:0000256" key="20">
    <source>
        <dbReference type="ARBA" id="ARBA00049035"/>
    </source>
</evidence>
<dbReference type="InterPro" id="IPR018109">
    <property type="entry name" value="Folylpolyglutamate_synth_CS"/>
</dbReference>